<accession>A0A427YIH4</accession>
<reference evidence="2 3" key="1">
    <citation type="submission" date="2018-11" db="EMBL/GenBank/DDBJ databases">
        <title>Genome sequence of Saitozyma podzolica DSM 27192.</title>
        <authorList>
            <person name="Aliyu H."/>
            <person name="Gorte O."/>
            <person name="Ochsenreither K."/>
        </authorList>
    </citation>
    <scope>NUCLEOTIDE SEQUENCE [LARGE SCALE GENOMIC DNA]</scope>
    <source>
        <strain evidence="2 3">DSM 27192</strain>
    </source>
</reference>
<feature type="compositionally biased region" description="Low complexity" evidence="1">
    <location>
        <begin position="63"/>
        <end position="76"/>
    </location>
</feature>
<proteinExistence type="predicted"/>
<protein>
    <submittedName>
        <fullName evidence="2">Uncharacterized protein</fullName>
    </submittedName>
</protein>
<comment type="caution">
    <text evidence="2">The sequence shown here is derived from an EMBL/GenBank/DDBJ whole genome shotgun (WGS) entry which is preliminary data.</text>
</comment>
<evidence type="ECO:0000313" key="2">
    <source>
        <dbReference type="EMBL" id="RSH90894.1"/>
    </source>
</evidence>
<dbReference type="Proteomes" id="UP000279259">
    <property type="component" value="Unassembled WGS sequence"/>
</dbReference>
<organism evidence="2 3">
    <name type="scientific">Saitozyma podzolica</name>
    <dbReference type="NCBI Taxonomy" id="1890683"/>
    <lineage>
        <taxon>Eukaryota</taxon>
        <taxon>Fungi</taxon>
        <taxon>Dikarya</taxon>
        <taxon>Basidiomycota</taxon>
        <taxon>Agaricomycotina</taxon>
        <taxon>Tremellomycetes</taxon>
        <taxon>Tremellales</taxon>
        <taxon>Trimorphomycetaceae</taxon>
        <taxon>Saitozyma</taxon>
    </lineage>
</organism>
<feature type="region of interest" description="Disordered" evidence="1">
    <location>
        <begin position="311"/>
        <end position="437"/>
    </location>
</feature>
<evidence type="ECO:0000256" key="1">
    <source>
        <dbReference type="SAM" id="MobiDB-lite"/>
    </source>
</evidence>
<keyword evidence="3" id="KW-1185">Reference proteome</keyword>
<sequence>MPTYRDVHSNYPPSPPQLPPRLGPPSLRINTANSQRPGPSHGRSDARQPPLYDLPSKLDSPTANAPARARPGGLAAIHGSRSTEDPARIPARLTRDHGEAIHRSARVRPEFAHALTTVFSGREGGSHAARLEAAGPTQADLQIFAHHCRLFYFSPTPAEESSSFISSTLAALPPSHRATYTRLQSSFRSLAHLHHLRVRISSFHALMSSTVASASLTPLARSDPRGSRARSERKERLARFISTWCTSGAGGVEPFFRGLWAVLRVQSRGEQSRGGAGAARVVWEIDDAVFLESGEFMHEAVMMLKGVLGFDDQPLTAPPKLRRIRTIPRSYSEARLRRPQVAPSRGSPRKPPPQQEELLANAEAPPPDPSRTRAISDPFTDARTGQRRPSGRGPAPPPPPSRSLHRSAASQPVYAAEPTSHAESPLLPRDDPIGNPLARRMSEDRELLLGNGRTMSDDSTGPSGLFANGHHVMDNAIVEDDEDDPTEDDIAAEESELNQPRFRLWVFPAHIADPEAENLLGLFPAFIRGGRGDVRFPFMRPGRGVKDLESGTEPGWDTIVLESQVVAKVPKLDLESEEGVIRHGTGRMWVGLETRTGGWAGGTWYRFRRWWRRLFGMG</sequence>
<feature type="compositionally biased region" description="Pro residues" evidence="1">
    <location>
        <begin position="12"/>
        <end position="23"/>
    </location>
</feature>
<dbReference type="EMBL" id="RSCD01000009">
    <property type="protein sequence ID" value="RSH90894.1"/>
    <property type="molecule type" value="Genomic_DNA"/>
</dbReference>
<name>A0A427YIH4_9TREE</name>
<feature type="region of interest" description="Disordered" evidence="1">
    <location>
        <begin position="1"/>
        <end position="89"/>
    </location>
</feature>
<dbReference type="AlphaFoldDB" id="A0A427YIH4"/>
<dbReference type="STRING" id="1890683.A0A427YIH4"/>
<gene>
    <name evidence="2" type="ORF">EHS25_010070</name>
</gene>
<evidence type="ECO:0000313" key="3">
    <source>
        <dbReference type="Proteomes" id="UP000279259"/>
    </source>
</evidence>
<dbReference type="OrthoDB" id="2568455at2759"/>